<dbReference type="AlphaFoldDB" id="A0A5N5QK63"/>
<accession>A0A5N5QK63</accession>
<dbReference type="GO" id="GO:0003700">
    <property type="term" value="F:DNA-binding transcription factor activity"/>
    <property type="evidence" value="ECO:0007669"/>
    <property type="project" value="TreeGrafter"/>
</dbReference>
<evidence type="ECO:0000256" key="2">
    <source>
        <dbReference type="ARBA" id="ARBA00023242"/>
    </source>
</evidence>
<dbReference type="OrthoDB" id="5419315at2759"/>
<protein>
    <recommendedName>
        <fullName evidence="6">Transcription factor domain-containing protein</fullName>
    </recommendedName>
</protein>
<comment type="subcellular location">
    <subcellularLocation>
        <location evidence="1">Nucleus</location>
    </subcellularLocation>
</comment>
<evidence type="ECO:0000256" key="1">
    <source>
        <dbReference type="ARBA" id="ARBA00004123"/>
    </source>
</evidence>
<keyword evidence="5" id="KW-1185">Reference proteome</keyword>
<evidence type="ECO:0000313" key="5">
    <source>
        <dbReference type="Proteomes" id="UP000383932"/>
    </source>
</evidence>
<evidence type="ECO:0000313" key="4">
    <source>
        <dbReference type="EMBL" id="KAB5592029.1"/>
    </source>
</evidence>
<reference evidence="4 5" key="1">
    <citation type="journal article" date="2019" name="Fungal Biol. Biotechnol.">
        <title>Draft genome sequence of fastidious pathogen Ceratobasidium theobromae, which causes vascular-streak dieback in Theobroma cacao.</title>
        <authorList>
            <person name="Ali S.S."/>
            <person name="Asman A."/>
            <person name="Shao J."/>
            <person name="Firmansyah A.P."/>
            <person name="Susilo A.W."/>
            <person name="Rosmana A."/>
            <person name="McMahon P."/>
            <person name="Junaid M."/>
            <person name="Guest D."/>
            <person name="Kheng T.Y."/>
            <person name="Meinhardt L.W."/>
            <person name="Bailey B.A."/>
        </authorList>
    </citation>
    <scope>NUCLEOTIDE SEQUENCE [LARGE SCALE GENOMIC DNA]</scope>
    <source>
        <strain evidence="4 5">CT2</strain>
    </source>
</reference>
<feature type="region of interest" description="Disordered" evidence="3">
    <location>
        <begin position="70"/>
        <end position="92"/>
    </location>
</feature>
<evidence type="ECO:0000256" key="3">
    <source>
        <dbReference type="SAM" id="MobiDB-lite"/>
    </source>
</evidence>
<keyword evidence="2" id="KW-0539">Nucleus</keyword>
<name>A0A5N5QK63_9AGAM</name>
<gene>
    <name evidence="4" type="ORF">CTheo_4553</name>
</gene>
<dbReference type="EMBL" id="SSOP01000079">
    <property type="protein sequence ID" value="KAB5592029.1"/>
    <property type="molecule type" value="Genomic_DNA"/>
</dbReference>
<organism evidence="4 5">
    <name type="scientific">Ceratobasidium theobromae</name>
    <dbReference type="NCBI Taxonomy" id="1582974"/>
    <lineage>
        <taxon>Eukaryota</taxon>
        <taxon>Fungi</taxon>
        <taxon>Dikarya</taxon>
        <taxon>Basidiomycota</taxon>
        <taxon>Agaricomycotina</taxon>
        <taxon>Agaricomycetes</taxon>
        <taxon>Cantharellales</taxon>
        <taxon>Ceratobasidiaceae</taxon>
        <taxon>Ceratobasidium</taxon>
    </lineage>
</organism>
<evidence type="ECO:0008006" key="6">
    <source>
        <dbReference type="Google" id="ProtNLM"/>
    </source>
</evidence>
<dbReference type="PANTHER" id="PTHR37534">
    <property type="entry name" value="TRANSCRIPTIONAL ACTIVATOR PROTEIN UGA3"/>
    <property type="match status" value="1"/>
</dbReference>
<proteinExistence type="predicted"/>
<dbReference type="PANTHER" id="PTHR37534:SF7">
    <property type="entry name" value="TRANSCRIPTIONAL ACTIVATOR PROTEIN UGA3"/>
    <property type="match status" value="1"/>
</dbReference>
<dbReference type="GO" id="GO:0045944">
    <property type="term" value="P:positive regulation of transcription by RNA polymerase II"/>
    <property type="evidence" value="ECO:0007669"/>
    <property type="project" value="TreeGrafter"/>
</dbReference>
<dbReference type="Proteomes" id="UP000383932">
    <property type="component" value="Unassembled WGS sequence"/>
</dbReference>
<dbReference type="GO" id="GO:0000976">
    <property type="term" value="F:transcription cis-regulatory region binding"/>
    <property type="evidence" value="ECO:0007669"/>
    <property type="project" value="TreeGrafter"/>
</dbReference>
<dbReference type="InterPro" id="IPR021858">
    <property type="entry name" value="Fun_TF"/>
</dbReference>
<comment type="caution">
    <text evidence="4">The sequence shown here is derived from an EMBL/GenBank/DDBJ whole genome shotgun (WGS) entry which is preliminary data.</text>
</comment>
<dbReference type="Pfam" id="PF11951">
    <property type="entry name" value="Fungal_trans_2"/>
    <property type="match status" value="1"/>
</dbReference>
<dbReference type="GO" id="GO:0005634">
    <property type="term" value="C:nucleus"/>
    <property type="evidence" value="ECO:0007669"/>
    <property type="project" value="UniProtKB-SubCell"/>
</dbReference>
<sequence length="521" mass="58449">MNFPPYDPTSLPPDTPSLDVPDVQFYHDDLEKVSIGSNYFSSSGLLASGCNSLTYLGDFEPQRSCAESVASSSSGSHWPAPNLHPKSDVTGERLETPNAKNSIIAAWDYAQDFGPKVIWPPGRAIDNEEFDPEGAMPVVLQSISNLGIVDDPVFKEMGCFYSTFLARYMYDYAAVRNIIMPRVCQRLQLSDSLKHGMLSTAILYRANYEGSMLTARLRKYATEHYLLAARRLELELQSGRSSPWVNLASLIELANYAYHAGNLSDYYYYISQAAVAVRLAIGGNSLDLLTLRGAHTFDVRYFAWCDILHSMALSRPTLLNYESDLHQTDAVGDNHADPDRGIEWVVGCPDILIVLFARITALRHAHLSTEEKITRGSEIEQLIRGLQFRLARARHPILRVARLGAHEIWRHTAILYVHQAVFKSDSSHPVVKDSVKQVIRIASTLKPGVNPDCFLPVPYFIAGFFANSEKDRYNLKNRILGCGNERYLRHLASALDDLWNETDTTGRLVTWSTKQPPAFLF</sequence>